<dbReference type="PROSITE" id="PS50088">
    <property type="entry name" value="ANK_REPEAT"/>
    <property type="match status" value="4"/>
</dbReference>
<name>A0A3R7G3V5_9EURO</name>
<dbReference type="GO" id="GO:0000976">
    <property type="term" value="F:transcription cis-regulatory region binding"/>
    <property type="evidence" value="ECO:0007669"/>
    <property type="project" value="TreeGrafter"/>
</dbReference>
<keyword evidence="1" id="KW-0677">Repeat</keyword>
<dbReference type="GO" id="GO:0005634">
    <property type="term" value="C:nucleus"/>
    <property type="evidence" value="ECO:0007669"/>
    <property type="project" value="TreeGrafter"/>
</dbReference>
<gene>
    <name evidence="4" type="ORF">CFD26_100455</name>
</gene>
<proteinExistence type="predicted"/>
<sequence length="337" mass="37296">MVTLCDLPNDILLLILTKYSCSEHDIYAFYQVNHRLHALAKRCLYRKNASQNRSRALLWASETGNLATALYALERGGADINAEGRRGHWPLQLASEKGHLAMVELLLSKGADPNATTIFGETALMVAALNGHEKIAKLLVETPTCNIDAENSNRRRALSYAVQGDCEAIVQLLIDRGTDVNNRDQWETALAIAARLGHATIVSLLLRHGADPNLGHYCRGRVPLHWAAANNSVSLVRLFLADPRIDVNAREHWGWPALFLAVQMGQRTIVNDLLSHPMIDLKITDICGRTALMDATELGHLDIAALIEASCKEKENTNSTLRLKVDGGYEEECMEYV</sequence>
<reference evidence="4 5" key="1">
    <citation type="submission" date="2018-08" db="EMBL/GenBank/DDBJ databases">
        <title>Draft genome sequences of two Aspergillus turcosus clinical strains isolated from bronchoalveolar lavage fluid: one azole-susceptible and the other azole-resistant.</title>
        <authorList>
            <person name="Parent-Michaud M."/>
            <person name="Dufresne P.J."/>
            <person name="Fournier E."/>
            <person name="Martineau C."/>
            <person name="Moreira S."/>
            <person name="Perkins V."/>
            <person name="De Repentigny L."/>
            <person name="Dufresne S.F."/>
        </authorList>
    </citation>
    <scope>NUCLEOTIDE SEQUENCE [LARGE SCALE GENOMIC DNA]</scope>
    <source>
        <strain evidence="4">HMR AF 1038</strain>
    </source>
</reference>
<evidence type="ECO:0000256" key="2">
    <source>
        <dbReference type="ARBA" id="ARBA00023043"/>
    </source>
</evidence>
<keyword evidence="2 3" id="KW-0040">ANK repeat</keyword>
<dbReference type="PANTHER" id="PTHR24193">
    <property type="entry name" value="ANKYRIN REPEAT PROTEIN"/>
    <property type="match status" value="1"/>
</dbReference>
<dbReference type="Gene3D" id="1.25.40.20">
    <property type="entry name" value="Ankyrin repeat-containing domain"/>
    <property type="match status" value="2"/>
</dbReference>
<dbReference type="PROSITE" id="PS50297">
    <property type="entry name" value="ANK_REP_REGION"/>
    <property type="match status" value="3"/>
</dbReference>
<organism evidence="4 5">
    <name type="scientific">Aspergillus turcosus</name>
    <dbReference type="NCBI Taxonomy" id="1245748"/>
    <lineage>
        <taxon>Eukaryota</taxon>
        <taxon>Fungi</taxon>
        <taxon>Dikarya</taxon>
        <taxon>Ascomycota</taxon>
        <taxon>Pezizomycotina</taxon>
        <taxon>Eurotiomycetes</taxon>
        <taxon>Eurotiomycetidae</taxon>
        <taxon>Eurotiales</taxon>
        <taxon>Aspergillaceae</taxon>
        <taxon>Aspergillus</taxon>
        <taxon>Aspergillus subgen. Fumigati</taxon>
    </lineage>
</organism>
<feature type="repeat" description="ANK" evidence="3">
    <location>
        <begin position="185"/>
        <end position="217"/>
    </location>
</feature>
<keyword evidence="5" id="KW-1185">Reference proteome</keyword>
<dbReference type="CDD" id="cd09917">
    <property type="entry name" value="F-box_SF"/>
    <property type="match status" value="1"/>
</dbReference>
<protein>
    <recommendedName>
        <fullName evidence="6">F-box domain-containing protein</fullName>
    </recommendedName>
</protein>
<comment type="caution">
    <text evidence="4">The sequence shown here is derived from an EMBL/GenBank/DDBJ whole genome shotgun (WGS) entry which is preliminary data.</text>
</comment>
<dbReference type="InterPro" id="IPR036770">
    <property type="entry name" value="Ankyrin_rpt-contain_sf"/>
</dbReference>
<accession>A0A3R7G3V5</accession>
<evidence type="ECO:0000256" key="1">
    <source>
        <dbReference type="ARBA" id="ARBA00022737"/>
    </source>
</evidence>
<dbReference type="SMART" id="SM00248">
    <property type="entry name" value="ANK"/>
    <property type="match status" value="8"/>
</dbReference>
<evidence type="ECO:0008006" key="6">
    <source>
        <dbReference type="Google" id="ProtNLM"/>
    </source>
</evidence>
<dbReference type="PANTHER" id="PTHR24193:SF121">
    <property type="entry name" value="ADA2A-CONTAINING COMPLEX COMPONENT 3, ISOFORM D"/>
    <property type="match status" value="1"/>
</dbReference>
<dbReference type="Proteomes" id="UP000215289">
    <property type="component" value="Unassembled WGS sequence"/>
</dbReference>
<dbReference type="PRINTS" id="PR01415">
    <property type="entry name" value="ANKYRIN"/>
</dbReference>
<dbReference type="SUPFAM" id="SSF48403">
    <property type="entry name" value="Ankyrin repeat"/>
    <property type="match status" value="1"/>
</dbReference>
<evidence type="ECO:0000256" key="3">
    <source>
        <dbReference type="PROSITE-ProRule" id="PRU00023"/>
    </source>
</evidence>
<dbReference type="InterPro" id="IPR002110">
    <property type="entry name" value="Ankyrin_rpt"/>
</dbReference>
<dbReference type="OrthoDB" id="20872at2759"/>
<dbReference type="Pfam" id="PF12796">
    <property type="entry name" value="Ank_2"/>
    <property type="match status" value="2"/>
</dbReference>
<evidence type="ECO:0000313" key="5">
    <source>
        <dbReference type="Proteomes" id="UP000215289"/>
    </source>
</evidence>
<dbReference type="Pfam" id="PF00023">
    <property type="entry name" value="Ank"/>
    <property type="match status" value="1"/>
</dbReference>
<evidence type="ECO:0000313" key="4">
    <source>
        <dbReference type="EMBL" id="RLL93055.1"/>
    </source>
</evidence>
<dbReference type="AlphaFoldDB" id="A0A3R7G3V5"/>
<dbReference type="EMBL" id="NIDN02000426">
    <property type="protein sequence ID" value="RLL93055.1"/>
    <property type="molecule type" value="Genomic_DNA"/>
</dbReference>
<feature type="repeat" description="ANK" evidence="3">
    <location>
        <begin position="153"/>
        <end position="185"/>
    </location>
</feature>
<feature type="repeat" description="ANK" evidence="3">
    <location>
        <begin position="219"/>
        <end position="252"/>
    </location>
</feature>
<feature type="repeat" description="ANK" evidence="3">
    <location>
        <begin position="86"/>
        <end position="118"/>
    </location>
</feature>
<dbReference type="InterPro" id="IPR050663">
    <property type="entry name" value="Ankyrin-SOCS_Box"/>
</dbReference>
<dbReference type="GO" id="GO:0045944">
    <property type="term" value="P:positive regulation of transcription by RNA polymerase II"/>
    <property type="evidence" value="ECO:0007669"/>
    <property type="project" value="TreeGrafter"/>
</dbReference>
<dbReference type="STRING" id="1245748.A0A3R7G3V5"/>